<organism evidence="2 3">
    <name type="scientific">Mortierella alpina</name>
    <name type="common">Oleaginous fungus</name>
    <name type="synonym">Mortierella renispora</name>
    <dbReference type="NCBI Taxonomy" id="64518"/>
    <lineage>
        <taxon>Eukaryota</taxon>
        <taxon>Fungi</taxon>
        <taxon>Fungi incertae sedis</taxon>
        <taxon>Mucoromycota</taxon>
        <taxon>Mortierellomycotina</taxon>
        <taxon>Mortierellomycetes</taxon>
        <taxon>Mortierellales</taxon>
        <taxon>Mortierellaceae</taxon>
        <taxon>Mortierella</taxon>
    </lineage>
</organism>
<feature type="non-terminal residue" evidence="2">
    <location>
        <position position="1"/>
    </location>
</feature>
<sequence length="160" mass="17201">RLFGCGGYASASVQQDASSSHYLLKGSIVTNGLEVHLLAYDTRCPRRKSAQEEKPDHNQDLVRDMDDELDIEAGFTAMSDIDADNNLTVAESASASACQATSASQTTSASQATPASQAAPYTVNWRQRSKLLDNLENALEKPEDRARLKDAIILGADPGE</sequence>
<dbReference type="EMBL" id="JAAAHY010003890">
    <property type="protein sequence ID" value="KAF9936724.1"/>
    <property type="molecule type" value="Genomic_DNA"/>
</dbReference>
<dbReference type="Proteomes" id="UP000738359">
    <property type="component" value="Unassembled WGS sequence"/>
</dbReference>
<dbReference type="OrthoDB" id="2439658at2759"/>
<name>A0A9P6LS93_MORAP</name>
<gene>
    <name evidence="2" type="ORF">BGZ70_006741</name>
</gene>
<accession>A0A9P6LS93</accession>
<feature type="region of interest" description="Disordered" evidence="1">
    <location>
        <begin position="92"/>
        <end position="119"/>
    </location>
</feature>
<evidence type="ECO:0000313" key="2">
    <source>
        <dbReference type="EMBL" id="KAF9936724.1"/>
    </source>
</evidence>
<protein>
    <submittedName>
        <fullName evidence="2">Uncharacterized protein</fullName>
    </submittedName>
</protein>
<comment type="caution">
    <text evidence="2">The sequence shown here is derived from an EMBL/GenBank/DDBJ whole genome shotgun (WGS) entry which is preliminary data.</text>
</comment>
<proteinExistence type="predicted"/>
<keyword evidence="3" id="KW-1185">Reference proteome</keyword>
<evidence type="ECO:0000313" key="3">
    <source>
        <dbReference type="Proteomes" id="UP000738359"/>
    </source>
</evidence>
<reference evidence="2" key="1">
    <citation type="journal article" date="2020" name="Fungal Divers.">
        <title>Resolving the Mortierellaceae phylogeny through synthesis of multi-gene phylogenetics and phylogenomics.</title>
        <authorList>
            <person name="Vandepol N."/>
            <person name="Liber J."/>
            <person name="Desiro A."/>
            <person name="Na H."/>
            <person name="Kennedy M."/>
            <person name="Barry K."/>
            <person name="Grigoriev I.V."/>
            <person name="Miller A.N."/>
            <person name="O'Donnell K."/>
            <person name="Stajich J.E."/>
            <person name="Bonito G."/>
        </authorList>
    </citation>
    <scope>NUCLEOTIDE SEQUENCE</scope>
    <source>
        <strain evidence="2">CK1249</strain>
    </source>
</reference>
<feature type="non-terminal residue" evidence="2">
    <location>
        <position position="160"/>
    </location>
</feature>
<dbReference type="AlphaFoldDB" id="A0A9P6LS93"/>
<evidence type="ECO:0000256" key="1">
    <source>
        <dbReference type="SAM" id="MobiDB-lite"/>
    </source>
</evidence>